<gene>
    <name evidence="2" type="ORF">SKAU_G00056180</name>
</gene>
<dbReference type="Proteomes" id="UP001152622">
    <property type="component" value="Chromosome 2"/>
</dbReference>
<name>A0A9Q1G3W9_SYNKA</name>
<feature type="region of interest" description="Disordered" evidence="1">
    <location>
        <begin position="1"/>
        <end position="44"/>
    </location>
</feature>
<dbReference type="AlphaFoldDB" id="A0A9Q1G3W9"/>
<evidence type="ECO:0000313" key="2">
    <source>
        <dbReference type="EMBL" id="KAJ8375038.1"/>
    </source>
</evidence>
<evidence type="ECO:0000313" key="3">
    <source>
        <dbReference type="Proteomes" id="UP001152622"/>
    </source>
</evidence>
<comment type="caution">
    <text evidence="2">The sequence shown here is derived from an EMBL/GenBank/DDBJ whole genome shotgun (WGS) entry which is preliminary data.</text>
</comment>
<evidence type="ECO:0000256" key="1">
    <source>
        <dbReference type="SAM" id="MobiDB-lite"/>
    </source>
</evidence>
<sequence length="159" mass="17811">MCQAYTRPRQLGSHRRNLAPLAPPAEMGGSSPAWQGGQPHAGEPHTRAITNAAAARATCARTDADARVPMQTRANAYARAQQLLKVQRGVPFWDGPQRRALKQFCWSQEHIAFLIYNRERARPRSAQDLRHALKGWPGLGIRRLRRSPHRAHSPLLFSA</sequence>
<protein>
    <submittedName>
        <fullName evidence="2">Uncharacterized protein</fullName>
    </submittedName>
</protein>
<proteinExistence type="predicted"/>
<accession>A0A9Q1G3W9</accession>
<dbReference type="EMBL" id="JAINUF010000002">
    <property type="protein sequence ID" value="KAJ8375038.1"/>
    <property type="molecule type" value="Genomic_DNA"/>
</dbReference>
<keyword evidence="3" id="KW-1185">Reference proteome</keyword>
<organism evidence="2 3">
    <name type="scientific">Synaphobranchus kaupii</name>
    <name type="common">Kaup's arrowtooth eel</name>
    <dbReference type="NCBI Taxonomy" id="118154"/>
    <lineage>
        <taxon>Eukaryota</taxon>
        <taxon>Metazoa</taxon>
        <taxon>Chordata</taxon>
        <taxon>Craniata</taxon>
        <taxon>Vertebrata</taxon>
        <taxon>Euteleostomi</taxon>
        <taxon>Actinopterygii</taxon>
        <taxon>Neopterygii</taxon>
        <taxon>Teleostei</taxon>
        <taxon>Anguilliformes</taxon>
        <taxon>Synaphobranchidae</taxon>
        <taxon>Synaphobranchus</taxon>
    </lineage>
</organism>
<reference evidence="2" key="1">
    <citation type="journal article" date="2023" name="Science">
        <title>Genome structures resolve the early diversification of teleost fishes.</title>
        <authorList>
            <person name="Parey E."/>
            <person name="Louis A."/>
            <person name="Montfort J."/>
            <person name="Bouchez O."/>
            <person name="Roques C."/>
            <person name="Iampietro C."/>
            <person name="Lluch J."/>
            <person name="Castinel A."/>
            <person name="Donnadieu C."/>
            <person name="Desvignes T."/>
            <person name="Floi Bucao C."/>
            <person name="Jouanno E."/>
            <person name="Wen M."/>
            <person name="Mejri S."/>
            <person name="Dirks R."/>
            <person name="Jansen H."/>
            <person name="Henkel C."/>
            <person name="Chen W.J."/>
            <person name="Zahm M."/>
            <person name="Cabau C."/>
            <person name="Klopp C."/>
            <person name="Thompson A.W."/>
            <person name="Robinson-Rechavi M."/>
            <person name="Braasch I."/>
            <person name="Lecointre G."/>
            <person name="Bobe J."/>
            <person name="Postlethwait J.H."/>
            <person name="Berthelot C."/>
            <person name="Roest Crollius H."/>
            <person name="Guiguen Y."/>
        </authorList>
    </citation>
    <scope>NUCLEOTIDE SEQUENCE</scope>
    <source>
        <strain evidence="2">WJC10195</strain>
    </source>
</reference>